<reference evidence="9 10" key="1">
    <citation type="submission" date="2011-04" db="EMBL/GenBank/DDBJ databases">
        <title>The Genome Sequence of Clostridium citroniae WAL-19142.</title>
        <authorList>
            <consortium name="The Broad Institute Genome Sequencing Platform"/>
            <person name="Earl A."/>
            <person name="Ward D."/>
            <person name="Feldgarden M."/>
            <person name="Gevers D."/>
            <person name="Warren Y.A."/>
            <person name="Tyrrell K.L."/>
            <person name="Citron D.M."/>
            <person name="Goldstein E.J."/>
            <person name="Daigneault M."/>
            <person name="Allen-Vercoe E."/>
            <person name="Young S.K."/>
            <person name="Zeng Q."/>
            <person name="Gargeya S."/>
            <person name="Fitzgerald M."/>
            <person name="Haas B."/>
            <person name="Abouelleil A."/>
            <person name="Alvarado L."/>
            <person name="Arachchi H.M."/>
            <person name="Berlin A."/>
            <person name="Brown A."/>
            <person name="Chapman S.B."/>
            <person name="Chen Z."/>
            <person name="Dunbar C."/>
            <person name="Freedman E."/>
            <person name="Gearin G."/>
            <person name="Gellesch M."/>
            <person name="Goldberg J."/>
            <person name="Griggs A."/>
            <person name="Gujja S."/>
            <person name="Heilman E.R."/>
            <person name="Heiman D."/>
            <person name="Howarth C."/>
            <person name="Larson L."/>
            <person name="Lui A."/>
            <person name="MacDonald P.J."/>
            <person name="Mehta T."/>
            <person name="Montmayeur A."/>
            <person name="Murphy C."/>
            <person name="Neiman D."/>
            <person name="Pearson M."/>
            <person name="Priest M."/>
            <person name="Roberts A."/>
            <person name="Saif S."/>
            <person name="Shea T."/>
            <person name="Shenoy N."/>
            <person name="Sisk P."/>
            <person name="Stolte C."/>
            <person name="Sykes S."/>
            <person name="White J."/>
            <person name="Yandava C."/>
            <person name="Wortman J."/>
            <person name="Nusbaum C."/>
            <person name="Birren B."/>
        </authorList>
    </citation>
    <scope>NUCLEOTIDE SEQUENCE [LARGE SCALE GENOMIC DNA]</scope>
    <source>
        <strain evidence="9 10">WAL-19142</strain>
    </source>
</reference>
<evidence type="ECO:0000256" key="3">
    <source>
        <dbReference type="ARBA" id="ARBA00022475"/>
    </source>
</evidence>
<evidence type="ECO:0000313" key="10">
    <source>
        <dbReference type="Proteomes" id="UP000037392"/>
    </source>
</evidence>
<gene>
    <name evidence="9" type="ORF">HMPREF9470_00318</name>
</gene>
<dbReference type="GO" id="GO:0005886">
    <property type="term" value="C:plasma membrane"/>
    <property type="evidence" value="ECO:0007669"/>
    <property type="project" value="UniProtKB-SubCell"/>
</dbReference>
<dbReference type="Gene3D" id="1.10.3720.10">
    <property type="entry name" value="MetI-like"/>
    <property type="match status" value="1"/>
</dbReference>
<proteinExistence type="predicted"/>
<dbReference type="InterPro" id="IPR000515">
    <property type="entry name" value="MetI-like"/>
</dbReference>
<dbReference type="GeneID" id="93162871"/>
<keyword evidence="2" id="KW-0813">Transport</keyword>
<dbReference type="PANTHER" id="PTHR43744">
    <property type="entry name" value="ABC TRANSPORTER PERMEASE PROTEIN MG189-RELATED-RELATED"/>
    <property type="match status" value="1"/>
</dbReference>
<feature type="transmembrane region" description="Helical" evidence="7">
    <location>
        <begin position="77"/>
        <end position="96"/>
    </location>
</feature>
<evidence type="ECO:0000256" key="6">
    <source>
        <dbReference type="ARBA" id="ARBA00023136"/>
    </source>
</evidence>
<protein>
    <recommendedName>
        <fullName evidence="8">ABC transmembrane type-1 domain-containing protein</fullName>
    </recommendedName>
</protein>
<feature type="transmembrane region" description="Helical" evidence="7">
    <location>
        <begin position="243"/>
        <end position="267"/>
    </location>
</feature>
<dbReference type="RefSeq" id="WP_007861746.1">
    <property type="nucleotide sequence ID" value="NZ_KQ235875.1"/>
</dbReference>
<feature type="transmembrane region" description="Helical" evidence="7">
    <location>
        <begin position="12"/>
        <end position="34"/>
    </location>
</feature>
<evidence type="ECO:0000256" key="2">
    <source>
        <dbReference type="ARBA" id="ARBA00022448"/>
    </source>
</evidence>
<comment type="subcellular location">
    <subcellularLocation>
        <location evidence="1">Cell membrane</location>
        <topology evidence="1">Multi-pass membrane protein</topology>
    </subcellularLocation>
</comment>
<evidence type="ECO:0000256" key="4">
    <source>
        <dbReference type="ARBA" id="ARBA00022692"/>
    </source>
</evidence>
<dbReference type="AlphaFoldDB" id="A0A0J9BFM3"/>
<keyword evidence="4 7" id="KW-0812">Transmembrane</keyword>
<evidence type="ECO:0000256" key="5">
    <source>
        <dbReference type="ARBA" id="ARBA00022989"/>
    </source>
</evidence>
<dbReference type="EMBL" id="ADLK01000056">
    <property type="protein sequence ID" value="KMW11031.1"/>
    <property type="molecule type" value="Genomic_DNA"/>
</dbReference>
<dbReference type="SUPFAM" id="SSF161098">
    <property type="entry name" value="MetI-like"/>
    <property type="match status" value="1"/>
</dbReference>
<evidence type="ECO:0000256" key="7">
    <source>
        <dbReference type="SAM" id="Phobius"/>
    </source>
</evidence>
<organism evidence="9 10">
    <name type="scientific">[Clostridium] citroniae WAL-19142</name>
    <dbReference type="NCBI Taxonomy" id="742734"/>
    <lineage>
        <taxon>Bacteria</taxon>
        <taxon>Bacillati</taxon>
        <taxon>Bacillota</taxon>
        <taxon>Clostridia</taxon>
        <taxon>Lachnospirales</taxon>
        <taxon>Lachnospiraceae</taxon>
        <taxon>Enterocloster</taxon>
    </lineage>
</organism>
<evidence type="ECO:0000313" key="9">
    <source>
        <dbReference type="EMBL" id="KMW11031.1"/>
    </source>
</evidence>
<dbReference type="OrthoDB" id="187395at2"/>
<dbReference type="PANTHER" id="PTHR43744:SF8">
    <property type="entry name" value="SN-GLYCEROL-3-PHOSPHATE TRANSPORT SYSTEM PERMEASE PROTEIN UGPE"/>
    <property type="match status" value="1"/>
</dbReference>
<dbReference type="InterPro" id="IPR035906">
    <property type="entry name" value="MetI-like_sf"/>
</dbReference>
<name>A0A0J9BFM3_9FIRM</name>
<comment type="caution">
    <text evidence="9">The sequence shown here is derived from an EMBL/GenBank/DDBJ whole genome shotgun (WGS) entry which is preliminary data.</text>
</comment>
<feature type="domain" description="ABC transmembrane type-1" evidence="8">
    <location>
        <begin position="73"/>
        <end position="267"/>
    </location>
</feature>
<feature type="transmembrane region" description="Helical" evidence="7">
    <location>
        <begin position="108"/>
        <end position="129"/>
    </location>
</feature>
<dbReference type="PROSITE" id="PS50928">
    <property type="entry name" value="ABC_TM1"/>
    <property type="match status" value="1"/>
</dbReference>
<dbReference type="CDD" id="cd06261">
    <property type="entry name" value="TM_PBP2"/>
    <property type="match status" value="1"/>
</dbReference>
<dbReference type="PATRIC" id="fig|742734.4.peg.341"/>
<evidence type="ECO:0000256" key="1">
    <source>
        <dbReference type="ARBA" id="ARBA00004651"/>
    </source>
</evidence>
<keyword evidence="6 7" id="KW-0472">Membrane</keyword>
<dbReference type="Proteomes" id="UP000037392">
    <property type="component" value="Unassembled WGS sequence"/>
</dbReference>
<accession>A0A0J9BFM3</accession>
<keyword evidence="3" id="KW-1003">Cell membrane</keyword>
<keyword evidence="5 7" id="KW-1133">Transmembrane helix</keyword>
<feature type="transmembrane region" description="Helical" evidence="7">
    <location>
        <begin position="141"/>
        <end position="164"/>
    </location>
</feature>
<dbReference type="GO" id="GO:0055085">
    <property type="term" value="P:transmembrane transport"/>
    <property type="evidence" value="ECO:0007669"/>
    <property type="project" value="InterPro"/>
</dbReference>
<feature type="transmembrane region" description="Helical" evidence="7">
    <location>
        <begin position="185"/>
        <end position="206"/>
    </location>
</feature>
<sequence length="282" mass="31305">MSKKANHRRDMILLYALLAVIIFLLVFPLVYAVGGSFKSTEEFLLGGLKIFPETWRPENYMKAWKQANFARYTLNSVFFAVASVIGIIITSSMTGYAMSRCDFPGKKLLTGTFGFMMFLIGAVTLFPIFQLCRKLGLLDSIWGMVITQIATAQPFYCILVMGYCNGISKEIDEAATIDGASFFKVYTTILMPIMKPILATTGILAFRDTWNNYMMPLAFTLSRSELRPLTVGVVLLKDQGDGVAAWSTMLAGTVMSIVPILIVYLFLNRYFIEGITAGAIKG</sequence>
<evidence type="ECO:0000259" key="8">
    <source>
        <dbReference type="PROSITE" id="PS50928"/>
    </source>
</evidence>